<reference evidence="5" key="1">
    <citation type="journal article" date="2013" name="Stand. Genomic Sci.">
        <title>Genome sequence of the thermophilic fresh-water bacterium Spirochaeta caldaria type strain (H1(T)), reclassification of Spirochaeta caldaria, Spirochaeta stenostrepta, and Spirochaeta zuelzerae in the genus Treponema as Treponema caldaria comb. nov., Treponema stenostrepta comb. nov., and Treponema zuelzerae comb. nov., and emendation of the genus Treponema.</title>
        <authorList>
            <person name="Abt B."/>
            <person name="Goker M."/>
            <person name="Scheuner C."/>
            <person name="Han C."/>
            <person name="Lu M."/>
            <person name="Misra M."/>
            <person name="Lapidus A."/>
            <person name="Nolan M."/>
            <person name="Lucas S."/>
            <person name="Hammon N."/>
            <person name="Deshpande S."/>
            <person name="Cheng J.F."/>
            <person name="Tapia R."/>
            <person name="Goodwin L.A."/>
            <person name="Pitluck S."/>
            <person name="Liolios K."/>
            <person name="Pagani I."/>
            <person name="Ivanova N."/>
            <person name="Mavromatis K."/>
            <person name="Mikhailova N."/>
            <person name="Huntemann M."/>
            <person name="Pati A."/>
            <person name="Chen A."/>
            <person name="Palaniappan K."/>
            <person name="Land M."/>
            <person name="Hauser L."/>
            <person name="Jeffries C.D."/>
            <person name="Rohde M."/>
            <person name="Spring S."/>
            <person name="Gronow S."/>
            <person name="Detter J.C."/>
            <person name="Bristow J."/>
            <person name="Eisen J.A."/>
            <person name="Markowitz V."/>
            <person name="Hugenholtz P."/>
            <person name="Kyrpides N.C."/>
            <person name="Woyke T."/>
            <person name="Klenk H.P."/>
        </authorList>
    </citation>
    <scope>NUCLEOTIDE SEQUENCE</scope>
    <source>
        <strain evidence="5">ATCC 51460 / DSM 7334 / H1</strain>
    </source>
</reference>
<dbReference type="InterPro" id="IPR057727">
    <property type="entry name" value="WCX_dom"/>
</dbReference>
<evidence type="ECO:0000313" key="4">
    <source>
        <dbReference type="EMBL" id="AEJ20893.1"/>
    </source>
</evidence>
<dbReference type="HOGENOM" id="CLU_041141_4_3_12"/>
<accession>F8F2B1</accession>
<dbReference type="AlphaFoldDB" id="F8F2B1"/>
<evidence type="ECO:0008006" key="6">
    <source>
        <dbReference type="Google" id="ProtNLM"/>
    </source>
</evidence>
<dbReference type="Pfam" id="PF08279">
    <property type="entry name" value="HTH_11"/>
    <property type="match status" value="1"/>
</dbReference>
<dbReference type="Pfam" id="PF25583">
    <property type="entry name" value="WCX"/>
    <property type="match status" value="1"/>
</dbReference>
<evidence type="ECO:0000259" key="1">
    <source>
        <dbReference type="Pfam" id="PF08279"/>
    </source>
</evidence>
<proteinExistence type="predicted"/>
<dbReference type="SUPFAM" id="SSF46785">
    <property type="entry name" value="Winged helix' DNA-binding domain"/>
    <property type="match status" value="1"/>
</dbReference>
<organism evidence="4 5">
    <name type="scientific">Gracilinema caldarium (strain ATCC 51460 / DSM 7334 / H1)</name>
    <name type="common">Treponema caldarium</name>
    <dbReference type="NCBI Taxonomy" id="744872"/>
    <lineage>
        <taxon>Bacteria</taxon>
        <taxon>Pseudomonadati</taxon>
        <taxon>Spirochaetota</taxon>
        <taxon>Spirochaetia</taxon>
        <taxon>Spirochaetales</taxon>
        <taxon>Breznakiellaceae</taxon>
        <taxon>Gracilinema</taxon>
    </lineage>
</organism>
<dbReference type="PROSITE" id="PS52050">
    <property type="entry name" value="WYL"/>
    <property type="match status" value="1"/>
</dbReference>
<evidence type="ECO:0000259" key="2">
    <source>
        <dbReference type="Pfam" id="PF13280"/>
    </source>
</evidence>
<dbReference type="InterPro" id="IPR051534">
    <property type="entry name" value="CBASS_pafABC_assoc_protein"/>
</dbReference>
<dbReference type="EMBL" id="CP002868">
    <property type="protein sequence ID" value="AEJ20893.1"/>
    <property type="molecule type" value="Genomic_DNA"/>
</dbReference>
<dbReference type="InterPro" id="IPR036390">
    <property type="entry name" value="WH_DNA-bd_sf"/>
</dbReference>
<dbReference type="InterPro" id="IPR013196">
    <property type="entry name" value="HTH_11"/>
</dbReference>
<sequence>MYKQLSEILTAARLISRTSGATIKELENHLHLSRRSVYRLLDTLEELGYPLYDEFHGKERVIFLNEHRDNLRWWIPYPQVELNSEDIILLEYLFKEAAKTSAVANEIRRLKEKLGPLLAEGGYTLAGDLHQSGILPAPSLSKKFDASKHQLLKTILQGIQERAVCIVSYQAISSATVKTFRIHPLILMEKYGGLYLFVFVPYYGNIRILAVERIKNFELTEEEFAMPAHFTPEPWLTDPFGIILNKTFTARIWFSPEQAPYIQELNWPEGSNLETQNDGSLILTVQTAADYELKRWVLSFGSSACLLEPEHLRREIQKELQDMENLYQ</sequence>
<dbReference type="Gene3D" id="1.10.10.10">
    <property type="entry name" value="Winged helix-like DNA-binding domain superfamily/Winged helix DNA-binding domain"/>
    <property type="match status" value="1"/>
</dbReference>
<feature type="domain" description="WYL" evidence="2">
    <location>
        <begin position="151"/>
        <end position="218"/>
    </location>
</feature>
<name>F8F2B1_GRAC1</name>
<evidence type="ECO:0000259" key="3">
    <source>
        <dbReference type="Pfam" id="PF25583"/>
    </source>
</evidence>
<protein>
    <recommendedName>
        <fullName evidence="6">Transcriptional regulator</fullName>
    </recommendedName>
</protein>
<keyword evidence="5" id="KW-1185">Reference proteome</keyword>
<dbReference type="RefSeq" id="WP_013970171.1">
    <property type="nucleotide sequence ID" value="NC_015732.1"/>
</dbReference>
<feature type="domain" description="WCX" evidence="3">
    <location>
        <begin position="247"/>
        <end position="323"/>
    </location>
</feature>
<dbReference type="KEGG" id="scd:Spica_2798"/>
<dbReference type="PANTHER" id="PTHR34580:SF1">
    <property type="entry name" value="PROTEIN PAFC"/>
    <property type="match status" value="1"/>
</dbReference>
<evidence type="ECO:0000313" key="5">
    <source>
        <dbReference type="Proteomes" id="UP000000503"/>
    </source>
</evidence>
<feature type="domain" description="Helix-turn-helix type 11" evidence="1">
    <location>
        <begin position="14"/>
        <end position="52"/>
    </location>
</feature>
<dbReference type="Proteomes" id="UP000000503">
    <property type="component" value="Chromosome"/>
</dbReference>
<dbReference type="Pfam" id="PF13280">
    <property type="entry name" value="WYL"/>
    <property type="match status" value="1"/>
</dbReference>
<dbReference type="eggNOG" id="COG2378">
    <property type="taxonomic scope" value="Bacteria"/>
</dbReference>
<dbReference type="STRING" id="744872.Spica_2798"/>
<dbReference type="PANTHER" id="PTHR34580">
    <property type="match status" value="1"/>
</dbReference>
<dbReference type="InterPro" id="IPR036388">
    <property type="entry name" value="WH-like_DNA-bd_sf"/>
</dbReference>
<gene>
    <name evidence="4" type="ordered locus">Spica_2798</name>
</gene>
<dbReference type="InterPro" id="IPR026881">
    <property type="entry name" value="WYL_dom"/>
</dbReference>